<dbReference type="AlphaFoldDB" id="A0AAD4NEI5"/>
<gene>
    <name evidence="9" type="ORF">DdX_00880</name>
</gene>
<feature type="compositionally biased region" description="Acidic residues" evidence="7">
    <location>
        <begin position="162"/>
        <end position="178"/>
    </location>
</feature>
<dbReference type="GO" id="GO:0031297">
    <property type="term" value="P:replication fork processing"/>
    <property type="evidence" value="ECO:0007669"/>
    <property type="project" value="UniProtKB-UniRule"/>
</dbReference>
<keyword evidence="5 6" id="KW-0131">Cell cycle</keyword>
<feature type="domain" description="Chromosome segregation in meiosis protein 3" evidence="8">
    <location>
        <begin position="73"/>
        <end position="153"/>
    </location>
</feature>
<accession>A0AAD4NEI5</accession>
<dbReference type="GO" id="GO:0000076">
    <property type="term" value="P:DNA replication checkpoint signaling"/>
    <property type="evidence" value="ECO:0007669"/>
    <property type="project" value="UniProtKB-UniRule"/>
</dbReference>
<organism evidence="9 10">
    <name type="scientific">Ditylenchus destructor</name>
    <dbReference type="NCBI Taxonomy" id="166010"/>
    <lineage>
        <taxon>Eukaryota</taxon>
        <taxon>Metazoa</taxon>
        <taxon>Ecdysozoa</taxon>
        <taxon>Nematoda</taxon>
        <taxon>Chromadorea</taxon>
        <taxon>Rhabditida</taxon>
        <taxon>Tylenchina</taxon>
        <taxon>Tylenchomorpha</taxon>
        <taxon>Sphaerularioidea</taxon>
        <taxon>Anguinidae</taxon>
        <taxon>Anguininae</taxon>
        <taxon>Ditylenchus</taxon>
    </lineage>
</organism>
<feature type="region of interest" description="Disordered" evidence="7">
    <location>
        <begin position="45"/>
        <end position="71"/>
    </location>
</feature>
<dbReference type="Proteomes" id="UP001201812">
    <property type="component" value="Unassembled WGS sequence"/>
</dbReference>
<protein>
    <recommendedName>
        <fullName evidence="6">TIMELESS-interacting protein</fullName>
    </recommendedName>
</protein>
<evidence type="ECO:0000256" key="2">
    <source>
        <dbReference type="ARBA" id="ARBA00006075"/>
    </source>
</evidence>
<dbReference type="PANTHER" id="PTHR13220:SF11">
    <property type="entry name" value="TIMELESS-INTERACTING PROTEIN"/>
    <property type="match status" value="1"/>
</dbReference>
<dbReference type="InterPro" id="IPR012923">
    <property type="entry name" value="Csm3"/>
</dbReference>
<proteinExistence type="inferred from homology"/>
<evidence type="ECO:0000313" key="9">
    <source>
        <dbReference type="EMBL" id="KAI1728682.1"/>
    </source>
</evidence>
<comment type="subcellular location">
    <subcellularLocation>
        <location evidence="1 6">Nucleus</location>
    </subcellularLocation>
</comment>
<dbReference type="GO" id="GO:0031298">
    <property type="term" value="C:replication fork protection complex"/>
    <property type="evidence" value="ECO:0007669"/>
    <property type="project" value="TreeGrafter"/>
</dbReference>
<dbReference type="GO" id="GO:0043111">
    <property type="term" value="P:replication fork arrest"/>
    <property type="evidence" value="ECO:0007669"/>
    <property type="project" value="TreeGrafter"/>
</dbReference>
<dbReference type="EMBL" id="JAKKPZ010000001">
    <property type="protein sequence ID" value="KAI1728682.1"/>
    <property type="molecule type" value="Genomic_DNA"/>
</dbReference>
<feature type="compositionally biased region" description="Basic and acidic residues" evidence="7">
    <location>
        <begin position="45"/>
        <end position="59"/>
    </location>
</feature>
<evidence type="ECO:0000256" key="7">
    <source>
        <dbReference type="SAM" id="MobiDB-lite"/>
    </source>
</evidence>
<dbReference type="Pfam" id="PF07962">
    <property type="entry name" value="Swi3"/>
    <property type="match status" value="1"/>
</dbReference>
<dbReference type="PANTHER" id="PTHR13220">
    <property type="entry name" value="TIMELESS INTERACTING-RELATED"/>
    <property type="match status" value="1"/>
</dbReference>
<dbReference type="GO" id="GO:0006974">
    <property type="term" value="P:DNA damage response"/>
    <property type="evidence" value="ECO:0007669"/>
    <property type="project" value="UniProtKB-KW"/>
</dbReference>
<sequence>MASENIFNGVLDDDEEELFAYRENETDQNNELDRDKEDQQKILESVWKKSEGNKKETSSKAKPSGIRKAGPRFTERELTSLKGLPALKAAFDNHRINSNIGPYENVNAILRKMEYWAHGLYPQLNFDDFLEKTEIIGRKRLVKVTMTKLRMGMSLDENAAPENEENEDNEENDDDTQTGDEPKDNTEDDTDVERI</sequence>
<evidence type="ECO:0000256" key="4">
    <source>
        <dbReference type="ARBA" id="ARBA00023242"/>
    </source>
</evidence>
<evidence type="ECO:0000313" key="10">
    <source>
        <dbReference type="Proteomes" id="UP001201812"/>
    </source>
</evidence>
<feature type="region of interest" description="Disordered" evidence="7">
    <location>
        <begin position="153"/>
        <end position="195"/>
    </location>
</feature>
<evidence type="ECO:0000256" key="3">
    <source>
        <dbReference type="ARBA" id="ARBA00022763"/>
    </source>
</evidence>
<comment type="function">
    <text evidence="6">Plays an important role in the control of DNA replication and the maintenance of replication fork stability.</text>
</comment>
<dbReference type="InterPro" id="IPR040038">
    <property type="entry name" value="TIPIN/Csm3/Swi3"/>
</dbReference>
<feature type="compositionally biased region" description="Acidic residues" evidence="7">
    <location>
        <begin position="186"/>
        <end position="195"/>
    </location>
</feature>
<comment type="caution">
    <text evidence="9">The sequence shown here is derived from an EMBL/GenBank/DDBJ whole genome shotgun (WGS) entry which is preliminary data.</text>
</comment>
<evidence type="ECO:0000259" key="8">
    <source>
        <dbReference type="Pfam" id="PF07962"/>
    </source>
</evidence>
<evidence type="ECO:0000256" key="5">
    <source>
        <dbReference type="ARBA" id="ARBA00023306"/>
    </source>
</evidence>
<evidence type="ECO:0000256" key="6">
    <source>
        <dbReference type="RuleBase" id="RU366049"/>
    </source>
</evidence>
<dbReference type="GO" id="GO:0003677">
    <property type="term" value="F:DNA binding"/>
    <property type="evidence" value="ECO:0007669"/>
    <property type="project" value="TreeGrafter"/>
</dbReference>
<keyword evidence="10" id="KW-1185">Reference proteome</keyword>
<keyword evidence="3 6" id="KW-0227">DNA damage</keyword>
<comment type="similarity">
    <text evidence="2 6">Belongs to the CSM3 family.</text>
</comment>
<reference evidence="9" key="1">
    <citation type="submission" date="2022-01" db="EMBL/GenBank/DDBJ databases">
        <title>Genome Sequence Resource for Two Populations of Ditylenchus destructor, the Migratory Endoparasitic Phytonematode.</title>
        <authorList>
            <person name="Zhang H."/>
            <person name="Lin R."/>
            <person name="Xie B."/>
        </authorList>
    </citation>
    <scope>NUCLEOTIDE SEQUENCE</scope>
    <source>
        <strain evidence="9">BazhouSP</strain>
    </source>
</reference>
<keyword evidence="4 6" id="KW-0539">Nucleus</keyword>
<name>A0AAD4NEI5_9BILA</name>
<evidence type="ECO:0000256" key="1">
    <source>
        <dbReference type="ARBA" id="ARBA00004123"/>
    </source>
</evidence>